<accession>A0A9K3EI89</accession>
<organism evidence="2 3">
    <name type="scientific">Helianthus annuus</name>
    <name type="common">Common sunflower</name>
    <dbReference type="NCBI Taxonomy" id="4232"/>
    <lineage>
        <taxon>Eukaryota</taxon>
        <taxon>Viridiplantae</taxon>
        <taxon>Streptophyta</taxon>
        <taxon>Embryophyta</taxon>
        <taxon>Tracheophyta</taxon>
        <taxon>Spermatophyta</taxon>
        <taxon>Magnoliopsida</taxon>
        <taxon>eudicotyledons</taxon>
        <taxon>Gunneridae</taxon>
        <taxon>Pentapetalae</taxon>
        <taxon>asterids</taxon>
        <taxon>campanulids</taxon>
        <taxon>Asterales</taxon>
        <taxon>Asteraceae</taxon>
        <taxon>Asteroideae</taxon>
        <taxon>Heliantheae alliance</taxon>
        <taxon>Heliantheae</taxon>
        <taxon>Helianthus</taxon>
    </lineage>
</organism>
<protein>
    <submittedName>
        <fullName evidence="2">Uncharacterized protein</fullName>
    </submittedName>
</protein>
<reference evidence="2" key="2">
    <citation type="submission" date="2020-06" db="EMBL/GenBank/DDBJ databases">
        <title>Helianthus annuus Genome sequencing and assembly Release 2.</title>
        <authorList>
            <person name="Gouzy J."/>
            <person name="Langlade N."/>
            <person name="Munos S."/>
        </authorList>
    </citation>
    <scope>NUCLEOTIDE SEQUENCE</scope>
    <source>
        <tissue evidence="2">Leaves</tissue>
    </source>
</reference>
<dbReference type="Gramene" id="mRNA:HanXRQr2_Chr13g0588741">
    <property type="protein sequence ID" value="CDS:HanXRQr2_Chr13g0588741.1"/>
    <property type="gene ID" value="HanXRQr2_Chr13g0588741"/>
</dbReference>
<dbReference type="AlphaFoldDB" id="A0A9K3EI89"/>
<comment type="caution">
    <text evidence="2">The sequence shown here is derived from an EMBL/GenBank/DDBJ whole genome shotgun (WGS) entry which is preliminary data.</text>
</comment>
<gene>
    <name evidence="2" type="ORF">HanXRQr2_Chr13g0588741</name>
</gene>
<dbReference type="Proteomes" id="UP000215914">
    <property type="component" value="Unassembled WGS sequence"/>
</dbReference>
<dbReference type="PANTHER" id="PTHR33670">
    <property type="entry name" value="SPLICING FACTOR, PROLINE- AND GLUTAMINE-RICH-LIKE"/>
    <property type="match status" value="1"/>
</dbReference>
<dbReference type="EMBL" id="MNCJ02000328">
    <property type="protein sequence ID" value="KAF5773451.1"/>
    <property type="molecule type" value="Genomic_DNA"/>
</dbReference>
<evidence type="ECO:0000313" key="3">
    <source>
        <dbReference type="Proteomes" id="UP000215914"/>
    </source>
</evidence>
<evidence type="ECO:0000256" key="1">
    <source>
        <dbReference type="SAM" id="MobiDB-lite"/>
    </source>
</evidence>
<feature type="region of interest" description="Disordered" evidence="1">
    <location>
        <begin position="68"/>
        <end position="92"/>
    </location>
</feature>
<proteinExistence type="predicted"/>
<keyword evidence="3" id="KW-1185">Reference proteome</keyword>
<dbReference type="PANTHER" id="PTHR33670:SF1">
    <property type="entry name" value="OS09G0416300 PROTEIN"/>
    <property type="match status" value="1"/>
</dbReference>
<evidence type="ECO:0000313" key="2">
    <source>
        <dbReference type="EMBL" id="KAF5773451.1"/>
    </source>
</evidence>
<feature type="compositionally biased region" description="Polar residues" evidence="1">
    <location>
        <begin position="69"/>
        <end position="84"/>
    </location>
</feature>
<reference evidence="2" key="1">
    <citation type="journal article" date="2017" name="Nature">
        <title>The sunflower genome provides insights into oil metabolism, flowering and Asterid evolution.</title>
        <authorList>
            <person name="Badouin H."/>
            <person name="Gouzy J."/>
            <person name="Grassa C.J."/>
            <person name="Murat F."/>
            <person name="Staton S.E."/>
            <person name="Cottret L."/>
            <person name="Lelandais-Briere C."/>
            <person name="Owens G.L."/>
            <person name="Carrere S."/>
            <person name="Mayjonade B."/>
            <person name="Legrand L."/>
            <person name="Gill N."/>
            <person name="Kane N.C."/>
            <person name="Bowers J.E."/>
            <person name="Hubner S."/>
            <person name="Bellec A."/>
            <person name="Berard A."/>
            <person name="Berges H."/>
            <person name="Blanchet N."/>
            <person name="Boniface M.C."/>
            <person name="Brunel D."/>
            <person name="Catrice O."/>
            <person name="Chaidir N."/>
            <person name="Claudel C."/>
            <person name="Donnadieu C."/>
            <person name="Faraut T."/>
            <person name="Fievet G."/>
            <person name="Helmstetter N."/>
            <person name="King M."/>
            <person name="Knapp S.J."/>
            <person name="Lai Z."/>
            <person name="Le Paslier M.C."/>
            <person name="Lippi Y."/>
            <person name="Lorenzon L."/>
            <person name="Mandel J.R."/>
            <person name="Marage G."/>
            <person name="Marchand G."/>
            <person name="Marquand E."/>
            <person name="Bret-Mestries E."/>
            <person name="Morien E."/>
            <person name="Nambeesan S."/>
            <person name="Nguyen T."/>
            <person name="Pegot-Espagnet P."/>
            <person name="Pouilly N."/>
            <person name="Raftis F."/>
            <person name="Sallet E."/>
            <person name="Schiex T."/>
            <person name="Thomas J."/>
            <person name="Vandecasteele C."/>
            <person name="Vares D."/>
            <person name="Vear F."/>
            <person name="Vautrin S."/>
            <person name="Crespi M."/>
            <person name="Mangin B."/>
            <person name="Burke J.M."/>
            <person name="Salse J."/>
            <person name="Munos S."/>
            <person name="Vincourt P."/>
            <person name="Rieseberg L.H."/>
            <person name="Langlade N.B."/>
        </authorList>
    </citation>
    <scope>NUCLEOTIDE SEQUENCE</scope>
    <source>
        <tissue evidence="2">Leaves</tissue>
    </source>
</reference>
<sequence>MGSCAILLHPQDLFKHRADNMSHRSRKFTNSRRSKRILTKRNTEVVSKNLVMGHVKLLKRGQVLEESSVELNHSGSNPKSTSQKVVLKSEEKDLASSRSEPIECYAGYGIQNSPSPSLVPLPTFL</sequence>
<name>A0A9K3EI89_HELAN</name>